<dbReference type="Pfam" id="PF05051">
    <property type="entry name" value="COX17"/>
    <property type="match status" value="1"/>
</dbReference>
<gene>
    <name evidence="10" type="primary">LOC108593364</name>
</gene>
<evidence type="ECO:0000256" key="7">
    <source>
        <dbReference type="ARBA" id="ARBA00023186"/>
    </source>
</evidence>
<keyword evidence="6" id="KW-1015">Disulfide bond</keyword>
<dbReference type="Proteomes" id="UP000008225">
    <property type="component" value="Chromosome 1"/>
</dbReference>
<evidence type="ECO:0000256" key="9">
    <source>
        <dbReference type="SAM" id="MobiDB-lite"/>
    </source>
</evidence>
<dbReference type="GO" id="GO:0005758">
    <property type="term" value="C:mitochondrial intermembrane space"/>
    <property type="evidence" value="ECO:0007669"/>
    <property type="project" value="UniProtKB-SubCell"/>
</dbReference>
<reference evidence="10" key="1">
    <citation type="submission" date="2009-03" db="EMBL/GenBank/DDBJ databases">
        <authorList>
            <person name="Warren W."/>
            <person name="Ye L."/>
            <person name="Minx P."/>
            <person name="Worley K."/>
            <person name="Gibbs R."/>
            <person name="Wilson R.K."/>
        </authorList>
    </citation>
    <scope>NUCLEOTIDE SEQUENCE [LARGE SCALE GENOMIC DNA]</scope>
</reference>
<reference evidence="10" key="2">
    <citation type="submission" date="2025-08" db="UniProtKB">
        <authorList>
            <consortium name="Ensembl"/>
        </authorList>
    </citation>
    <scope>IDENTIFICATION</scope>
</reference>
<evidence type="ECO:0000256" key="1">
    <source>
        <dbReference type="ARBA" id="ARBA00004569"/>
    </source>
</evidence>
<evidence type="ECO:0000256" key="2">
    <source>
        <dbReference type="ARBA" id="ARBA00009241"/>
    </source>
</evidence>
<sequence>MPGLVDSNPARPESQEKKPLKPCCTCPETKKARDVSTIEKGGEHCGHLIEMRALGFKI</sequence>
<dbReference type="GO" id="GO:0005507">
    <property type="term" value="F:copper ion binding"/>
    <property type="evidence" value="ECO:0007669"/>
    <property type="project" value="InterPro"/>
</dbReference>
<dbReference type="PANTHER" id="PTHR16719:SF0">
    <property type="entry name" value="CYTOCHROME C OXIDASE COPPER CHAPERONE"/>
    <property type="match status" value="1"/>
</dbReference>
<keyword evidence="11" id="KW-1185">Reference proteome</keyword>
<evidence type="ECO:0000256" key="5">
    <source>
        <dbReference type="ARBA" id="ARBA00023128"/>
    </source>
</evidence>
<feature type="region of interest" description="Disordered" evidence="9">
    <location>
        <begin position="1"/>
        <end position="20"/>
    </location>
</feature>
<evidence type="ECO:0000256" key="8">
    <source>
        <dbReference type="PIRSR" id="PIRSR607745-1"/>
    </source>
</evidence>
<protein>
    <submittedName>
        <fullName evidence="10">Uncharacterized protein</fullName>
    </submittedName>
</protein>
<accession>F7DNP0</accession>
<evidence type="ECO:0000256" key="4">
    <source>
        <dbReference type="ARBA" id="ARBA00023008"/>
    </source>
</evidence>
<evidence type="ECO:0000313" key="10">
    <source>
        <dbReference type="Ensembl" id="ENSCJAP00000047585.2"/>
    </source>
</evidence>
<dbReference type="InParanoid" id="F7DNP0"/>
<dbReference type="GeneID" id="108593364"/>
<dbReference type="Ensembl" id="ENSCJAT00000059578.4">
    <property type="protein sequence ID" value="ENSCJAP00000047585.2"/>
    <property type="gene ID" value="ENSCJAG00000069444.2"/>
</dbReference>
<keyword evidence="7" id="KW-0143">Chaperone</keyword>
<keyword evidence="5" id="KW-0496">Mitochondrion</keyword>
<feature type="binding site" evidence="8">
    <location>
        <position position="23"/>
    </location>
    <ligand>
        <name>Cu cation</name>
        <dbReference type="ChEBI" id="CHEBI:23378"/>
    </ligand>
</feature>
<reference evidence="10" key="3">
    <citation type="submission" date="2025-09" db="UniProtKB">
        <authorList>
            <consortium name="Ensembl"/>
        </authorList>
    </citation>
    <scope>IDENTIFICATION</scope>
</reference>
<comment type="subcellular location">
    <subcellularLocation>
        <location evidence="1">Mitochondrion intermembrane space</location>
    </subcellularLocation>
</comment>
<keyword evidence="3 8" id="KW-0479">Metal-binding</keyword>
<evidence type="ECO:0000313" key="11">
    <source>
        <dbReference type="Proteomes" id="UP000008225"/>
    </source>
</evidence>
<name>F7DNP0_CALJA</name>
<dbReference type="PANTHER" id="PTHR16719">
    <property type="entry name" value="CYTOCHROME C OXIDASE COPPER CHAPERONE"/>
    <property type="match status" value="1"/>
</dbReference>
<dbReference type="InterPro" id="IPR007745">
    <property type="entry name" value="Cyt_c_oxidase_Cu-chaperone"/>
</dbReference>
<keyword evidence="4 8" id="KW-0186">Copper</keyword>
<organism evidence="10 11">
    <name type="scientific">Callithrix jacchus</name>
    <name type="common">White-tufted-ear marmoset</name>
    <name type="synonym">Simia Jacchus</name>
    <dbReference type="NCBI Taxonomy" id="9483"/>
    <lineage>
        <taxon>Eukaryota</taxon>
        <taxon>Metazoa</taxon>
        <taxon>Chordata</taxon>
        <taxon>Craniata</taxon>
        <taxon>Vertebrata</taxon>
        <taxon>Euteleostomi</taxon>
        <taxon>Mammalia</taxon>
        <taxon>Eutheria</taxon>
        <taxon>Euarchontoglires</taxon>
        <taxon>Primates</taxon>
        <taxon>Haplorrhini</taxon>
        <taxon>Platyrrhini</taxon>
        <taxon>Cebidae</taxon>
        <taxon>Callitrichinae</taxon>
        <taxon>Callithrix</taxon>
        <taxon>Callithrix</taxon>
    </lineage>
</organism>
<proteinExistence type="inferred from homology"/>
<dbReference type="RefSeq" id="XP_035148244.1">
    <property type="nucleotide sequence ID" value="XM_035292353.2"/>
</dbReference>
<dbReference type="HOGENOM" id="CLU_2346131_0_0_1"/>
<evidence type="ECO:0000256" key="6">
    <source>
        <dbReference type="ARBA" id="ARBA00023157"/>
    </source>
</evidence>
<feature type="binding site" evidence="8">
    <location>
        <position position="24"/>
    </location>
    <ligand>
        <name>Cu cation</name>
        <dbReference type="ChEBI" id="CHEBI:23378"/>
    </ligand>
</feature>
<dbReference type="eggNOG" id="KOG3496">
    <property type="taxonomic scope" value="Eukaryota"/>
</dbReference>
<dbReference type="InterPro" id="IPR009069">
    <property type="entry name" value="Cys_alpha_HP_mot_SF"/>
</dbReference>
<evidence type="ECO:0000256" key="3">
    <source>
        <dbReference type="ARBA" id="ARBA00022723"/>
    </source>
</evidence>
<dbReference type="SUPFAM" id="SSF47072">
    <property type="entry name" value="Cysteine alpha-hairpin motif"/>
    <property type="match status" value="1"/>
</dbReference>
<dbReference type="OrthoDB" id="1915887at2759"/>
<dbReference type="GeneTree" id="ENSGT00390000002329"/>
<dbReference type="STRING" id="9483.ENSCJAP00000047585"/>
<dbReference type="Gene3D" id="1.10.287.1130">
    <property type="entry name" value="CytochromE C oxidase copper chaperone"/>
    <property type="match status" value="1"/>
</dbReference>
<dbReference type="KEGG" id="cjc:108593364"/>
<dbReference type="GO" id="GO:0033617">
    <property type="term" value="P:mitochondrial respiratory chain complex IV assembly"/>
    <property type="evidence" value="ECO:0007669"/>
    <property type="project" value="TreeGrafter"/>
</dbReference>
<dbReference type="GO" id="GO:0016531">
    <property type="term" value="F:copper chaperone activity"/>
    <property type="evidence" value="ECO:0007669"/>
    <property type="project" value="InterPro"/>
</dbReference>
<dbReference type="OMA" id="CACLETK"/>
<dbReference type="AlphaFoldDB" id="F7DNP0"/>
<comment type="similarity">
    <text evidence="2">Belongs to the COX17 family.</text>
</comment>